<accession>A0A679IUA9</accession>
<feature type="transmembrane region" description="Helical" evidence="1">
    <location>
        <begin position="45"/>
        <end position="65"/>
    </location>
</feature>
<keyword evidence="1" id="KW-0812">Transmembrane</keyword>
<proteinExistence type="predicted"/>
<gene>
    <name evidence="2" type="ORF">MBUL_00224</name>
</gene>
<sequence>MRITALIFGLVLLVATVFWFVYLVPLGCAMNTTGCNERFTVRSGLGLVHFWTLFLIAVSALAYGLRRP</sequence>
<dbReference type="AlphaFoldDB" id="A0A679IUA9"/>
<evidence type="ECO:0000313" key="2">
    <source>
        <dbReference type="EMBL" id="CAA2099580.1"/>
    </source>
</evidence>
<organism evidence="2">
    <name type="scientific">Methylobacterium bullatum</name>
    <dbReference type="NCBI Taxonomy" id="570505"/>
    <lineage>
        <taxon>Bacteria</taxon>
        <taxon>Pseudomonadati</taxon>
        <taxon>Pseudomonadota</taxon>
        <taxon>Alphaproteobacteria</taxon>
        <taxon>Hyphomicrobiales</taxon>
        <taxon>Methylobacteriaceae</taxon>
        <taxon>Methylobacterium</taxon>
    </lineage>
</organism>
<reference evidence="2" key="1">
    <citation type="submission" date="2019-12" db="EMBL/GenBank/DDBJ databases">
        <authorList>
            <person name="Cremers G."/>
        </authorList>
    </citation>
    <scope>NUCLEOTIDE SEQUENCE</scope>
    <source>
        <strain evidence="2">Mbul1</strain>
    </source>
</reference>
<keyword evidence="1" id="KW-0472">Membrane</keyword>
<keyword evidence="1" id="KW-1133">Transmembrane helix</keyword>
<name>A0A679IUA9_9HYPH</name>
<dbReference type="EMBL" id="LR743504">
    <property type="protein sequence ID" value="CAA2099580.1"/>
    <property type="molecule type" value="Genomic_DNA"/>
</dbReference>
<protein>
    <submittedName>
        <fullName evidence="2">Uncharacterized protein</fullName>
    </submittedName>
</protein>
<evidence type="ECO:0000256" key="1">
    <source>
        <dbReference type="SAM" id="Phobius"/>
    </source>
</evidence>